<reference evidence="2 3" key="1">
    <citation type="journal article" date="2019" name="Int. J. Syst. Evol. Microbiol.">
        <title>The Global Catalogue of Microorganisms (GCM) 10K type strain sequencing project: providing services to taxonomists for standard genome sequencing and annotation.</title>
        <authorList>
            <consortium name="The Broad Institute Genomics Platform"/>
            <consortium name="The Broad Institute Genome Sequencing Center for Infectious Disease"/>
            <person name="Wu L."/>
            <person name="Ma J."/>
        </authorList>
    </citation>
    <scope>NUCLEOTIDE SEQUENCE [LARGE SCALE GENOMIC DNA]</scope>
    <source>
        <strain evidence="2 3">XZYJ18</strain>
    </source>
</reference>
<dbReference type="InterPro" id="IPR011008">
    <property type="entry name" value="Dimeric_a/b-barrel"/>
</dbReference>
<organism evidence="2 3">
    <name type="scientific">Halorussus aquaticus</name>
    <dbReference type="NCBI Taxonomy" id="2953748"/>
    <lineage>
        <taxon>Archaea</taxon>
        <taxon>Methanobacteriati</taxon>
        <taxon>Methanobacteriota</taxon>
        <taxon>Stenosarchaea group</taxon>
        <taxon>Halobacteria</taxon>
        <taxon>Halobacteriales</taxon>
        <taxon>Haladaptataceae</taxon>
        <taxon>Halorussus</taxon>
    </lineage>
</organism>
<dbReference type="Pfam" id="PF01037">
    <property type="entry name" value="AsnC_trans_reg"/>
    <property type="match status" value="1"/>
</dbReference>
<keyword evidence="3" id="KW-1185">Reference proteome</keyword>
<evidence type="ECO:0000313" key="2">
    <source>
        <dbReference type="EMBL" id="MFC4825840.1"/>
    </source>
</evidence>
<dbReference type="AlphaFoldDB" id="A0ABD5Q592"/>
<dbReference type="Gene3D" id="3.30.70.920">
    <property type="match status" value="1"/>
</dbReference>
<dbReference type="Proteomes" id="UP001595945">
    <property type="component" value="Unassembled WGS sequence"/>
</dbReference>
<comment type="caution">
    <text evidence="2">The sequence shown here is derived from an EMBL/GenBank/DDBJ whole genome shotgun (WGS) entry which is preliminary data.</text>
</comment>
<dbReference type="InterPro" id="IPR019887">
    <property type="entry name" value="Tscrpt_reg_AsnC/Lrp_C"/>
</dbReference>
<evidence type="ECO:0000313" key="3">
    <source>
        <dbReference type="Proteomes" id="UP001595945"/>
    </source>
</evidence>
<gene>
    <name evidence="2" type="ORF">ACFO9K_16415</name>
</gene>
<accession>A0ABD5Q592</accession>
<dbReference type="GeneID" id="73043432"/>
<dbReference type="EMBL" id="JBHSHT010000002">
    <property type="protein sequence ID" value="MFC4825840.1"/>
    <property type="molecule type" value="Genomic_DNA"/>
</dbReference>
<evidence type="ECO:0000259" key="1">
    <source>
        <dbReference type="Pfam" id="PF01037"/>
    </source>
</evidence>
<protein>
    <submittedName>
        <fullName evidence="2">Lrp/AsnC family transcriptional regulator</fullName>
    </submittedName>
</protein>
<sequence>MVRAYVAIITGTGASEDAAAAVRDLSGVTLAHVVSGDFDIVAEIEGETVRDLQRIVTGGIHEVEGVGTTRTYVQLD</sequence>
<dbReference type="RefSeq" id="WP_254268532.1">
    <property type="nucleotide sequence ID" value="NZ_CP100400.1"/>
</dbReference>
<proteinExistence type="predicted"/>
<name>A0ABD5Q592_9EURY</name>
<feature type="domain" description="Transcription regulator AsnC/Lrp ligand binding" evidence="1">
    <location>
        <begin position="15"/>
        <end position="75"/>
    </location>
</feature>
<dbReference type="SUPFAM" id="SSF54909">
    <property type="entry name" value="Dimeric alpha+beta barrel"/>
    <property type="match status" value="1"/>
</dbReference>